<evidence type="ECO:0000313" key="2">
    <source>
        <dbReference type="Proteomes" id="UP001501479"/>
    </source>
</evidence>
<proteinExistence type="predicted"/>
<comment type="caution">
    <text evidence="1">The sequence shown here is derived from an EMBL/GenBank/DDBJ whole genome shotgun (WGS) entry which is preliminary data.</text>
</comment>
<dbReference type="Proteomes" id="UP001501479">
    <property type="component" value="Unassembled WGS sequence"/>
</dbReference>
<name>A0ABP7D7Z0_9GAMM</name>
<protein>
    <submittedName>
        <fullName evidence="1">Uncharacterized protein</fullName>
    </submittedName>
</protein>
<accession>A0ABP7D7Z0</accession>
<sequence>MRQRLNPIRALWSAYGRLRGLLTLHLTTQNGTVDTTMNFKEFHASLSQPTPPQGLSDALTALWLDANGQWEAAHDRVRDNSDQPSAWVHAYLHHVEGVLWNADYWYGRAKKKRPNCTTREEWQQIAQSLLD</sequence>
<keyword evidence="2" id="KW-1185">Reference proteome</keyword>
<organism evidence="1 2">
    <name type="scientific">Oceanisphaera sediminis</name>
    <dbReference type="NCBI Taxonomy" id="981381"/>
    <lineage>
        <taxon>Bacteria</taxon>
        <taxon>Pseudomonadati</taxon>
        <taxon>Pseudomonadota</taxon>
        <taxon>Gammaproteobacteria</taxon>
        <taxon>Aeromonadales</taxon>
        <taxon>Aeromonadaceae</taxon>
        <taxon>Oceanisphaera</taxon>
    </lineage>
</organism>
<dbReference type="EMBL" id="BAABDS010000005">
    <property type="protein sequence ID" value="GAA3700893.1"/>
    <property type="molecule type" value="Genomic_DNA"/>
</dbReference>
<gene>
    <name evidence="1" type="ORF">GCM10022421_04140</name>
</gene>
<evidence type="ECO:0000313" key="1">
    <source>
        <dbReference type="EMBL" id="GAA3700893.1"/>
    </source>
</evidence>
<reference evidence="2" key="1">
    <citation type="journal article" date="2019" name="Int. J. Syst. Evol. Microbiol.">
        <title>The Global Catalogue of Microorganisms (GCM) 10K type strain sequencing project: providing services to taxonomists for standard genome sequencing and annotation.</title>
        <authorList>
            <consortium name="The Broad Institute Genomics Platform"/>
            <consortium name="The Broad Institute Genome Sequencing Center for Infectious Disease"/>
            <person name="Wu L."/>
            <person name="Ma J."/>
        </authorList>
    </citation>
    <scope>NUCLEOTIDE SEQUENCE [LARGE SCALE GENOMIC DNA]</scope>
    <source>
        <strain evidence="2">JCM 17329</strain>
    </source>
</reference>